<dbReference type="AlphaFoldDB" id="A0A644V3C9"/>
<dbReference type="EMBL" id="VSSQ01000211">
    <property type="protein sequence ID" value="MPL85764.1"/>
    <property type="molecule type" value="Genomic_DNA"/>
</dbReference>
<dbReference type="Pfam" id="PF13174">
    <property type="entry name" value="TPR_6"/>
    <property type="match status" value="1"/>
</dbReference>
<dbReference type="PANTHER" id="PTHR12558:SF13">
    <property type="entry name" value="CELL DIVISION CYCLE PROTEIN 27 HOMOLOG"/>
    <property type="match status" value="1"/>
</dbReference>
<dbReference type="Pfam" id="PF13414">
    <property type="entry name" value="TPR_11"/>
    <property type="match status" value="1"/>
</dbReference>
<evidence type="ECO:0000256" key="2">
    <source>
        <dbReference type="ARBA" id="ARBA00022803"/>
    </source>
</evidence>
<keyword evidence="2" id="KW-0802">TPR repeat</keyword>
<evidence type="ECO:0008006" key="4">
    <source>
        <dbReference type="Google" id="ProtNLM"/>
    </source>
</evidence>
<evidence type="ECO:0000256" key="1">
    <source>
        <dbReference type="ARBA" id="ARBA00022737"/>
    </source>
</evidence>
<protein>
    <recommendedName>
        <fullName evidence="4">Beta-barrel assembly-enhancing protease</fullName>
    </recommendedName>
</protein>
<dbReference type="InterPro" id="IPR019734">
    <property type="entry name" value="TPR_rpt"/>
</dbReference>
<dbReference type="InterPro" id="IPR013105">
    <property type="entry name" value="TPR_2"/>
</dbReference>
<gene>
    <name evidence="3" type="ORF">SDC9_31737</name>
</gene>
<comment type="caution">
    <text evidence="3">The sequence shown here is derived from an EMBL/GenBank/DDBJ whole genome shotgun (WGS) entry which is preliminary data.</text>
</comment>
<dbReference type="PANTHER" id="PTHR12558">
    <property type="entry name" value="CELL DIVISION CYCLE 16,23,27"/>
    <property type="match status" value="1"/>
</dbReference>
<accession>A0A644V3C9</accession>
<dbReference type="Gene3D" id="1.25.40.10">
    <property type="entry name" value="Tetratricopeptide repeat domain"/>
    <property type="match status" value="3"/>
</dbReference>
<dbReference type="Pfam" id="PF13181">
    <property type="entry name" value="TPR_8"/>
    <property type="match status" value="1"/>
</dbReference>
<dbReference type="InterPro" id="IPR011990">
    <property type="entry name" value="TPR-like_helical_dom_sf"/>
</dbReference>
<dbReference type="SMART" id="SM00028">
    <property type="entry name" value="TPR"/>
    <property type="match status" value="7"/>
</dbReference>
<dbReference type="PROSITE" id="PS50005">
    <property type="entry name" value="TPR"/>
    <property type="match status" value="3"/>
</dbReference>
<keyword evidence="1" id="KW-0677">Repeat</keyword>
<dbReference type="SUPFAM" id="SSF48452">
    <property type="entry name" value="TPR-like"/>
    <property type="match status" value="2"/>
</dbReference>
<organism evidence="3">
    <name type="scientific">bioreactor metagenome</name>
    <dbReference type="NCBI Taxonomy" id="1076179"/>
    <lineage>
        <taxon>unclassified sequences</taxon>
        <taxon>metagenomes</taxon>
        <taxon>ecological metagenomes</taxon>
    </lineage>
</organism>
<evidence type="ECO:0000313" key="3">
    <source>
        <dbReference type="EMBL" id="MPL85764.1"/>
    </source>
</evidence>
<dbReference type="Pfam" id="PF13432">
    <property type="entry name" value="TPR_16"/>
    <property type="match status" value="1"/>
</dbReference>
<sequence length="335" mass="37812">MSDASLVLPAKEKTVLHEYDAAEKLYRAYLEENAADPDAWILLGDVLRAQQKYYEAIEAYGSAVDIDIDNPRYLAALGAAYADIHQYSDAKDLFERAATISNDFHYQYRVADMLGYMGKHDEALVIYSLLASKYPEEAGLYKRMATVHTYLKHPDEASASTKKELQLRVKAVEKSPGAVSWFTYADALSRTGQWAEAKKAFDKALSYEENAQTYLRIGDALINLGETDAALDMFAKAAAFDERDFAFLMDLADHLTEIRLYEESIRHYTKALELRSVHADAWVGIAYDLLKLDQHDEAMAFFEMAKATAAIRELPWADKLHKSEKTNALDKAFAQ</sequence>
<reference evidence="3" key="1">
    <citation type="submission" date="2019-08" db="EMBL/GenBank/DDBJ databases">
        <authorList>
            <person name="Kucharzyk K."/>
            <person name="Murdoch R.W."/>
            <person name="Higgins S."/>
            <person name="Loffler F."/>
        </authorList>
    </citation>
    <scope>NUCLEOTIDE SEQUENCE</scope>
</reference>
<dbReference type="Pfam" id="PF07719">
    <property type="entry name" value="TPR_2"/>
    <property type="match status" value="1"/>
</dbReference>
<proteinExistence type="predicted"/>
<name>A0A644V3C9_9ZZZZ</name>